<keyword evidence="5" id="KW-0121">Carboxypeptidase</keyword>
<evidence type="ECO:0000256" key="8">
    <source>
        <dbReference type="ARBA" id="ARBA00022801"/>
    </source>
</evidence>
<evidence type="ECO:0000313" key="13">
    <source>
        <dbReference type="EMBL" id="TKA68290.1"/>
    </source>
</evidence>
<evidence type="ECO:0000259" key="12">
    <source>
        <dbReference type="Pfam" id="PF21365"/>
    </source>
</evidence>
<dbReference type="PRINTS" id="PR00724">
    <property type="entry name" value="CRBOXYPTASEC"/>
</dbReference>
<dbReference type="STRING" id="329884.A0A4U0WX07"/>
<comment type="similarity">
    <text evidence="2">Belongs to the glycosyl hydrolase 31 family.</text>
</comment>
<keyword evidence="10" id="KW-0326">Glycosidase</keyword>
<protein>
    <recommendedName>
        <fullName evidence="4">alpha-glucosidase</fullName>
        <ecNumber evidence="4">3.2.1.20</ecNumber>
    </recommendedName>
</protein>
<dbReference type="Proteomes" id="UP000309340">
    <property type="component" value="Unassembled WGS sequence"/>
</dbReference>
<dbReference type="SUPFAM" id="SSF51445">
    <property type="entry name" value="(Trans)glycosidases"/>
    <property type="match status" value="1"/>
</dbReference>
<evidence type="ECO:0000256" key="2">
    <source>
        <dbReference type="ARBA" id="ARBA00007806"/>
    </source>
</evidence>
<gene>
    <name evidence="13" type="ORF">B0A55_04291</name>
</gene>
<evidence type="ECO:0000256" key="1">
    <source>
        <dbReference type="ARBA" id="ARBA00001657"/>
    </source>
</evidence>
<dbReference type="SUPFAM" id="SSF51011">
    <property type="entry name" value="Glycosyl hydrolase domain"/>
    <property type="match status" value="1"/>
</dbReference>
<dbReference type="Gene3D" id="3.20.20.80">
    <property type="entry name" value="Glycosidases"/>
    <property type="match status" value="1"/>
</dbReference>
<dbReference type="EC" id="3.2.1.20" evidence="4"/>
<sequence>MQSHHDNIPWDGIWIDMSEVSSFCVGSCGTGNLSLNPVHPPFGLPGEPGSVVYGYPEGFNLTNATEAATATSLAAVQASSAAAASPPSTATTPYFSSSVTPGVRNVNQPPYVINNIQGDLAVHAVSPNATHADGVEEYDVHSLFGHQILNATYQALLEIFPGKRPFIIGRSTFAGSGKWAGHWGGDNTSLFAYMYFSISQALSFSLFGVDTCGFNGNSDEELCNRWMQLSAFFPFYRNHNVLSANSQEAYVWASVAEASRTAMAIRYSLLPYMYTLFYYASTTGSTVMRALAWEFPNDPTLAAIDNQFLLGPALLITPVLGQGLVSAQGVFPGIAQGEVWYDWYTQEAVSAQPGENVTIPAPLGHIPVFVRGGYVLPQQEALYTTTESRNSSWSLLCALSKDGTASGQVYIDDGASLVPPATLLVDFTASNGSLWASARGTYEDTNALANVTIMGVSSKPSTVTLNGQTISEGVSYNGTVLSVKGLQTATSKGAWAQDWVLSWESDDYTSDEAKPECKRCMSTGRKCDGYSSLAFSRRELVQATASTQGGLDLRRSASPSKYAILPRLVSDPAFSDVSEKRYFQFFRHKTVESTNSLVGSRFWSRLVLQIVHTEPAIKHAVLALSALHQYSELPDDDPMRGDHLAFTEEQHRKALTAAKVLVASASEEDLDRVLAACVIFICYEGIRGDYAASRTHICYVHMPSSYLQDVEGDDPYDPYNVSMFFWYFEARVNPREAPTAIYLAGGAGQSSMYGAASDGGPCTVMEDSNSTSNNEWSMNTFVNMLYIDQPVGVGFSYDMILNSTFDTLFLVPTAINDTGVLPFEAYNGTVPEANSTLWYGSFPSQDILHTANTSALAARTLWHFGQAFFGSFTEHKTCNKDITIWGNSYGGYWVPTTAAYFVSQNDKIRTGELNGSSVIELPIDTIGFTNGCVDLLYQAEFYPQMAYNNTYGLQVINETVYEAAMAALPDCLQLVRECRSLSQQYDPDQFANNETVNAVCNNAVSSCAGVAGGYGIVSNRSDFDMGHMKPDPFPPYYLAGYFDQAWVQEELGAPVNFTQNSNLVSNARFRDAGYEYIHTNHSYSGGVVRQNGNLSFSRVFDSGHDVAAYQPETNFQIFNRAVFNKDIATGRLPTNGRFNDYSTTGPSSSFSIKNKLPDIPDPICYLFSASSSCTLDQFLALQNGSATVVDFVVTSPSGGGGPIKGDTL</sequence>
<keyword evidence="8" id="KW-0378">Hydrolase</keyword>
<evidence type="ECO:0000259" key="11">
    <source>
        <dbReference type="Pfam" id="PF01055"/>
    </source>
</evidence>
<comment type="catalytic activity">
    <reaction evidence="1">
        <text>Hydrolysis of terminal, non-reducing (1-&gt;4)-linked alpha-D-glucose residues with release of alpha-D-glucose.</text>
        <dbReference type="EC" id="3.2.1.20"/>
    </reaction>
</comment>
<dbReference type="GO" id="GO:0004558">
    <property type="term" value="F:alpha-1,4-glucosidase activity"/>
    <property type="evidence" value="ECO:0007669"/>
    <property type="project" value="UniProtKB-EC"/>
</dbReference>
<dbReference type="InterPro" id="IPR000322">
    <property type="entry name" value="Glyco_hydro_31_TIM"/>
</dbReference>
<evidence type="ECO:0000256" key="6">
    <source>
        <dbReference type="ARBA" id="ARBA00022670"/>
    </source>
</evidence>
<evidence type="ECO:0000256" key="10">
    <source>
        <dbReference type="ARBA" id="ARBA00023295"/>
    </source>
</evidence>
<dbReference type="InterPro" id="IPR029058">
    <property type="entry name" value="AB_hydrolase_fold"/>
</dbReference>
<dbReference type="AlphaFoldDB" id="A0A4U0WX07"/>
<dbReference type="InterPro" id="IPR017853">
    <property type="entry name" value="GH"/>
</dbReference>
<dbReference type="FunFam" id="2.60.40.1180:FF:000001">
    <property type="entry name" value="Maltase-glucoamylase, intestinal"/>
    <property type="match status" value="1"/>
</dbReference>
<dbReference type="EMBL" id="NAJQ01000519">
    <property type="protein sequence ID" value="TKA68290.1"/>
    <property type="molecule type" value="Genomic_DNA"/>
</dbReference>
<dbReference type="GO" id="GO:0005975">
    <property type="term" value="P:carbohydrate metabolic process"/>
    <property type="evidence" value="ECO:0007669"/>
    <property type="project" value="InterPro"/>
</dbReference>
<dbReference type="PANTHER" id="PTHR22762">
    <property type="entry name" value="ALPHA-GLUCOSIDASE"/>
    <property type="match status" value="1"/>
</dbReference>
<evidence type="ECO:0000256" key="4">
    <source>
        <dbReference type="ARBA" id="ARBA00012741"/>
    </source>
</evidence>
<dbReference type="PROSITE" id="PS00129">
    <property type="entry name" value="GLYCOSYL_HYDROL_F31_1"/>
    <property type="match status" value="1"/>
</dbReference>
<dbReference type="PROSITE" id="PS00707">
    <property type="entry name" value="GLYCOSYL_HYDROL_F31_2"/>
    <property type="match status" value="1"/>
</dbReference>
<dbReference type="Pfam" id="PF00450">
    <property type="entry name" value="Peptidase_S10"/>
    <property type="match status" value="1"/>
</dbReference>
<dbReference type="GO" id="GO:0006508">
    <property type="term" value="P:proteolysis"/>
    <property type="evidence" value="ECO:0007669"/>
    <property type="project" value="UniProtKB-KW"/>
</dbReference>
<dbReference type="Gene3D" id="3.40.50.1820">
    <property type="entry name" value="alpha/beta hydrolase"/>
    <property type="match status" value="2"/>
</dbReference>
<dbReference type="InterPro" id="IPR030459">
    <property type="entry name" value="Glyco_hydro_31_CS"/>
</dbReference>
<dbReference type="Pfam" id="PF11951">
    <property type="entry name" value="Fungal_trans_2"/>
    <property type="match status" value="1"/>
</dbReference>
<dbReference type="Gene3D" id="2.60.40.1180">
    <property type="entry name" value="Golgi alpha-mannosidase II"/>
    <property type="match status" value="2"/>
</dbReference>
<organism evidence="13 14">
    <name type="scientific">Friedmanniomyces simplex</name>
    <dbReference type="NCBI Taxonomy" id="329884"/>
    <lineage>
        <taxon>Eukaryota</taxon>
        <taxon>Fungi</taxon>
        <taxon>Dikarya</taxon>
        <taxon>Ascomycota</taxon>
        <taxon>Pezizomycotina</taxon>
        <taxon>Dothideomycetes</taxon>
        <taxon>Dothideomycetidae</taxon>
        <taxon>Mycosphaerellales</taxon>
        <taxon>Teratosphaeriaceae</taxon>
        <taxon>Friedmanniomyces</taxon>
    </lineage>
</organism>
<proteinExistence type="inferred from homology"/>
<dbReference type="FunFam" id="3.20.20.80:FF:000138">
    <property type="entry name" value="Putative alpha-glucosidase AgdA"/>
    <property type="match status" value="1"/>
</dbReference>
<keyword evidence="6" id="KW-0645">Protease</keyword>
<evidence type="ECO:0000256" key="3">
    <source>
        <dbReference type="ARBA" id="ARBA00009431"/>
    </source>
</evidence>
<feature type="domain" description="Glycoside hydrolase family 31 TIM barrel" evidence="11">
    <location>
        <begin position="4"/>
        <end position="276"/>
    </location>
</feature>
<comment type="caution">
    <text evidence="13">The sequence shown here is derived from an EMBL/GenBank/DDBJ whole genome shotgun (WGS) entry which is preliminary data.</text>
</comment>
<name>A0A4U0WX07_9PEZI</name>
<evidence type="ECO:0000256" key="9">
    <source>
        <dbReference type="ARBA" id="ARBA00023180"/>
    </source>
</evidence>
<feature type="domain" description="Glycosyl hydrolase family 31 C-terminal" evidence="12">
    <location>
        <begin position="284"/>
        <end position="376"/>
    </location>
</feature>
<dbReference type="InterPro" id="IPR030458">
    <property type="entry name" value="Glyco_hydro_31_AS"/>
</dbReference>
<dbReference type="InterPro" id="IPR013780">
    <property type="entry name" value="Glyco_hydro_b"/>
</dbReference>
<dbReference type="Pfam" id="PF21365">
    <property type="entry name" value="Glyco_hydro_31_3rd"/>
    <property type="match status" value="1"/>
</dbReference>
<keyword evidence="14" id="KW-1185">Reference proteome</keyword>
<comment type="similarity">
    <text evidence="3">Belongs to the peptidase S10 family.</text>
</comment>
<dbReference type="OrthoDB" id="5839090at2759"/>
<dbReference type="InterPro" id="IPR048395">
    <property type="entry name" value="Glyco_hydro_31_C"/>
</dbReference>
<dbReference type="Pfam" id="PF01055">
    <property type="entry name" value="Glyco_hydro_31_2nd"/>
    <property type="match status" value="1"/>
</dbReference>
<reference evidence="13 14" key="1">
    <citation type="submission" date="2017-03" db="EMBL/GenBank/DDBJ databases">
        <title>Genomes of endolithic fungi from Antarctica.</title>
        <authorList>
            <person name="Coleine C."/>
            <person name="Masonjones S."/>
            <person name="Stajich J.E."/>
        </authorList>
    </citation>
    <scope>NUCLEOTIDE SEQUENCE [LARGE SCALE GENOMIC DNA]</scope>
    <source>
        <strain evidence="13 14">CCFEE 5184</strain>
    </source>
</reference>
<accession>A0A4U0WX07</accession>
<evidence type="ECO:0000256" key="5">
    <source>
        <dbReference type="ARBA" id="ARBA00022645"/>
    </source>
</evidence>
<dbReference type="GO" id="GO:0004185">
    <property type="term" value="F:serine-type carboxypeptidase activity"/>
    <property type="evidence" value="ECO:0007669"/>
    <property type="project" value="InterPro"/>
</dbReference>
<evidence type="ECO:0000256" key="7">
    <source>
        <dbReference type="ARBA" id="ARBA00022729"/>
    </source>
</evidence>
<dbReference type="SUPFAM" id="SSF53474">
    <property type="entry name" value="alpha/beta-Hydrolases"/>
    <property type="match status" value="1"/>
</dbReference>
<keyword evidence="7" id="KW-0732">Signal</keyword>
<keyword evidence="9" id="KW-0325">Glycoprotein</keyword>
<dbReference type="PANTHER" id="PTHR22762:SF133">
    <property type="entry name" value="P-TYPE DOMAIN-CONTAINING PROTEIN"/>
    <property type="match status" value="1"/>
</dbReference>
<dbReference type="InterPro" id="IPR021858">
    <property type="entry name" value="Fun_TF"/>
</dbReference>
<dbReference type="InterPro" id="IPR001563">
    <property type="entry name" value="Peptidase_S10"/>
</dbReference>
<evidence type="ECO:0000313" key="14">
    <source>
        <dbReference type="Proteomes" id="UP000309340"/>
    </source>
</evidence>